<comment type="caution">
    <text evidence="5">The sequence shown here is derived from an EMBL/GenBank/DDBJ whole genome shotgun (WGS) entry which is preliminary data.</text>
</comment>
<gene>
    <name evidence="5" type="primary">ugpB_3</name>
    <name evidence="5" type="ORF">LCB40_03140</name>
</gene>
<name>A0A916QFN5_9LACO</name>
<dbReference type="Pfam" id="PF13416">
    <property type="entry name" value="SBP_bac_8"/>
    <property type="match status" value="1"/>
</dbReference>
<sequence length="410" mass="44135">MKIWKKFAVGGVTLLAVSALAACSNGSSSSSSSSSSNDKDTKGNITLWVDTEQVTYYKSIAKDFQKKYPKIKVKVTQSPNGSANAKTDVGKDPSKAADVFEVPNDQLGQMAEAGYINPLSPAATKDIKSNYLNAAYKGVSWKGKVYAYPYAQQAQTLYYNKSKLSASDVKDWDTLTKKGVVATDFTNAYVMWPVMFSAGTYLYGKDGETLKGSTFNSENGVNALKWYAAQKNNKGVMQTSNALNQLKKGNAQAILDGPWNAANIKKILGKNFAVAKYPTITVGGKKAQMEAFLGIEGFAINSHTKYAKASTLLAAYITNKKSQLIAHEHAGQIPVLKAALKDSSVTSDPVAEAVAEMSKSGNSVLQPKLPQMATFWNNSAPLISGVYDGKIKSSQYKAQLAKLDKAISKK</sequence>
<evidence type="ECO:0000256" key="2">
    <source>
        <dbReference type="ARBA" id="ARBA00022448"/>
    </source>
</evidence>
<dbReference type="Gene3D" id="3.40.190.10">
    <property type="entry name" value="Periplasmic binding protein-like II"/>
    <property type="match status" value="2"/>
</dbReference>
<dbReference type="GO" id="GO:0042956">
    <property type="term" value="P:maltodextrin transmembrane transport"/>
    <property type="evidence" value="ECO:0007669"/>
    <property type="project" value="TreeGrafter"/>
</dbReference>
<keyword evidence="6" id="KW-1185">Reference proteome</keyword>
<dbReference type="PANTHER" id="PTHR30061:SF50">
    <property type="entry name" value="MALTOSE_MALTODEXTRIN-BINDING PERIPLASMIC PROTEIN"/>
    <property type="match status" value="1"/>
</dbReference>
<dbReference type="RefSeq" id="WP_212780139.1">
    <property type="nucleotide sequence ID" value="NZ_BMAY01000002.1"/>
</dbReference>
<dbReference type="Proteomes" id="UP000677218">
    <property type="component" value="Unassembled WGS sequence"/>
</dbReference>
<keyword evidence="2" id="KW-0813">Transport</keyword>
<accession>A0A916QFN5</accession>
<evidence type="ECO:0000256" key="3">
    <source>
        <dbReference type="ARBA" id="ARBA00022729"/>
    </source>
</evidence>
<feature type="chain" id="PRO_5038820542" evidence="4">
    <location>
        <begin position="22"/>
        <end position="410"/>
    </location>
</feature>
<organism evidence="5 6">
    <name type="scientific">Lactobacillus corticis</name>
    <dbReference type="NCBI Taxonomy" id="2201249"/>
    <lineage>
        <taxon>Bacteria</taxon>
        <taxon>Bacillati</taxon>
        <taxon>Bacillota</taxon>
        <taxon>Bacilli</taxon>
        <taxon>Lactobacillales</taxon>
        <taxon>Lactobacillaceae</taxon>
        <taxon>Lactobacillus</taxon>
    </lineage>
</organism>
<comment type="similarity">
    <text evidence="1">Belongs to the bacterial solute-binding protein 1 family.</text>
</comment>
<dbReference type="GO" id="GO:1901982">
    <property type="term" value="F:maltose binding"/>
    <property type="evidence" value="ECO:0007669"/>
    <property type="project" value="TreeGrafter"/>
</dbReference>
<evidence type="ECO:0000256" key="4">
    <source>
        <dbReference type="SAM" id="SignalP"/>
    </source>
</evidence>
<keyword evidence="3 4" id="KW-0732">Signal</keyword>
<evidence type="ECO:0000256" key="1">
    <source>
        <dbReference type="ARBA" id="ARBA00008520"/>
    </source>
</evidence>
<evidence type="ECO:0000313" key="6">
    <source>
        <dbReference type="Proteomes" id="UP000677218"/>
    </source>
</evidence>
<dbReference type="InterPro" id="IPR006059">
    <property type="entry name" value="SBP"/>
</dbReference>
<feature type="signal peptide" evidence="4">
    <location>
        <begin position="1"/>
        <end position="21"/>
    </location>
</feature>
<dbReference type="SUPFAM" id="SSF53850">
    <property type="entry name" value="Periplasmic binding protein-like II"/>
    <property type="match status" value="1"/>
</dbReference>
<evidence type="ECO:0000313" key="5">
    <source>
        <dbReference type="EMBL" id="GFZ26434.1"/>
    </source>
</evidence>
<proteinExistence type="inferred from homology"/>
<dbReference type="PROSITE" id="PS51257">
    <property type="entry name" value="PROKAR_LIPOPROTEIN"/>
    <property type="match status" value="1"/>
</dbReference>
<dbReference type="GO" id="GO:0015768">
    <property type="term" value="P:maltose transport"/>
    <property type="evidence" value="ECO:0007669"/>
    <property type="project" value="TreeGrafter"/>
</dbReference>
<dbReference type="PANTHER" id="PTHR30061">
    <property type="entry name" value="MALTOSE-BINDING PERIPLASMIC PROTEIN"/>
    <property type="match status" value="1"/>
</dbReference>
<dbReference type="AlphaFoldDB" id="A0A916QFN5"/>
<reference evidence="5" key="1">
    <citation type="submission" date="2020-08" db="EMBL/GenBank/DDBJ databases">
        <title>Taxonomic study for Lactobacillus species isolated from hardwood bark.</title>
        <authorList>
            <person name="Tohno M."/>
            <person name="Tanizawa Y."/>
        </authorList>
    </citation>
    <scope>NUCLEOTIDE SEQUENCE</scope>
    <source>
        <strain evidence="5">B40</strain>
    </source>
</reference>
<protein>
    <submittedName>
        <fullName evidence="5">Sugar ABC transporter substrate-binding protein</fullName>
    </submittedName>
</protein>
<dbReference type="GO" id="GO:0055052">
    <property type="term" value="C:ATP-binding cassette (ABC) transporter complex, substrate-binding subunit-containing"/>
    <property type="evidence" value="ECO:0007669"/>
    <property type="project" value="TreeGrafter"/>
</dbReference>
<dbReference type="EMBL" id="BMAY01000002">
    <property type="protein sequence ID" value="GFZ26434.1"/>
    <property type="molecule type" value="Genomic_DNA"/>
</dbReference>